<dbReference type="Proteomes" id="UP000076830">
    <property type="component" value="Chromosome"/>
</dbReference>
<dbReference type="PANTHER" id="PTHR37089:SF4">
    <property type="entry name" value="EXPORTED PROTEIN"/>
    <property type="match status" value="1"/>
</dbReference>
<evidence type="ECO:0000313" key="4">
    <source>
        <dbReference type="Proteomes" id="UP000076830"/>
    </source>
</evidence>
<dbReference type="Pfam" id="PF05229">
    <property type="entry name" value="SCPU"/>
    <property type="match status" value="1"/>
</dbReference>
<organism evidence="3 4">
    <name type="scientific">Dokdonella koreensis DS-123</name>
    <dbReference type="NCBI Taxonomy" id="1300342"/>
    <lineage>
        <taxon>Bacteria</taxon>
        <taxon>Pseudomonadati</taxon>
        <taxon>Pseudomonadota</taxon>
        <taxon>Gammaproteobacteria</taxon>
        <taxon>Lysobacterales</taxon>
        <taxon>Rhodanobacteraceae</taxon>
        <taxon>Dokdonella</taxon>
    </lineage>
</organism>
<protein>
    <submittedName>
        <fullName evidence="3">Protein U</fullName>
    </submittedName>
</protein>
<reference evidence="3 4" key="1">
    <citation type="submission" date="2016-04" db="EMBL/GenBank/DDBJ databases">
        <title>Complete genome sequence of Dokdonella koreensis DS-123T.</title>
        <authorList>
            <person name="Kim J.F."/>
            <person name="Lee H."/>
            <person name="Kwak M.-J."/>
        </authorList>
    </citation>
    <scope>NUCLEOTIDE SEQUENCE [LARGE SCALE GENOMIC DNA]</scope>
    <source>
        <strain evidence="3 4">DS-123</strain>
    </source>
</reference>
<dbReference type="EMBL" id="CP015249">
    <property type="protein sequence ID" value="ANB19758.1"/>
    <property type="molecule type" value="Genomic_DNA"/>
</dbReference>
<dbReference type="PANTHER" id="PTHR37089">
    <property type="entry name" value="PROTEIN U-RELATED"/>
    <property type="match status" value="1"/>
</dbReference>
<dbReference type="InterPro" id="IPR007893">
    <property type="entry name" value="Spore_coat_U/FanG"/>
</dbReference>
<dbReference type="InterPro" id="IPR053167">
    <property type="entry name" value="Spore_coat_component"/>
</dbReference>
<keyword evidence="4" id="KW-1185">Reference proteome</keyword>
<feature type="domain" description="Spore coat protein U/FanG" evidence="2">
    <location>
        <begin position="29"/>
        <end position="166"/>
    </location>
</feature>
<dbReference type="STRING" id="1300342.I596_3775"/>
<evidence type="ECO:0000313" key="3">
    <source>
        <dbReference type="EMBL" id="ANB19758.1"/>
    </source>
</evidence>
<evidence type="ECO:0000259" key="2">
    <source>
        <dbReference type="Pfam" id="PF05229"/>
    </source>
</evidence>
<dbReference type="AlphaFoldDB" id="A0A167HB30"/>
<gene>
    <name evidence="3" type="ORF">I596_3775</name>
</gene>
<sequence length="169" mass="17050">MNIFSRTSIMAGLALALGYSGIAGADTVTSSFQVRMTVQKACDVTTTAPTDLDFGAHASLATAITGLSTITVTCTPGSPYTVGLGAGLHAATPGDVATRRMSDGASHFVPYQLYQDVGHTTPWGETIGTDTFAATGTGSAQAASVYGLVPSANANAGAYTDTIAVTVTY</sequence>
<dbReference type="KEGG" id="dko:I596_3775"/>
<keyword evidence="1" id="KW-0732">Signal</keyword>
<proteinExistence type="predicted"/>
<dbReference type="SMART" id="SM00972">
    <property type="entry name" value="SCPU"/>
    <property type="match status" value="1"/>
</dbReference>
<accession>A0A167HB30</accession>
<feature type="signal peptide" evidence="1">
    <location>
        <begin position="1"/>
        <end position="25"/>
    </location>
</feature>
<evidence type="ECO:0000256" key="1">
    <source>
        <dbReference type="SAM" id="SignalP"/>
    </source>
</evidence>
<feature type="chain" id="PRO_5007887498" evidence="1">
    <location>
        <begin position="26"/>
        <end position="169"/>
    </location>
</feature>
<name>A0A167HB30_9GAMM</name>